<dbReference type="PANTHER" id="PTHR42684">
    <property type="entry name" value="ADENOSYLMETHIONINE-8-AMINO-7-OXONONANOATE AMINOTRANSFERASE"/>
    <property type="match status" value="1"/>
</dbReference>
<dbReference type="UniPathway" id="UPA00078">
    <property type="reaction ID" value="UER00160"/>
</dbReference>
<dbReference type="InterPro" id="IPR005814">
    <property type="entry name" value="Aminotrans_3"/>
</dbReference>
<keyword evidence="3 7" id="KW-0808">Transferase</keyword>
<dbReference type="InterPro" id="IPR015421">
    <property type="entry name" value="PyrdxlP-dep_Trfase_major"/>
</dbReference>
<evidence type="ECO:0000313" key="8">
    <source>
        <dbReference type="EMBL" id="ROR54460.1"/>
    </source>
</evidence>
<evidence type="ECO:0000256" key="4">
    <source>
        <dbReference type="ARBA" id="ARBA00022691"/>
    </source>
</evidence>
<name>A0A3N1ZUD5_9ACTN</name>
<dbReference type="InterPro" id="IPR049704">
    <property type="entry name" value="Aminotrans_3_PPA_site"/>
</dbReference>
<feature type="binding site" evidence="7">
    <location>
        <position position="247"/>
    </location>
    <ligand>
        <name>pyridoxal 5'-phosphate</name>
        <dbReference type="ChEBI" id="CHEBI:597326"/>
    </ligand>
</feature>
<accession>A0A3N1ZUD5</accession>
<dbReference type="PROSITE" id="PS00600">
    <property type="entry name" value="AA_TRANSFER_CLASS_3"/>
    <property type="match status" value="1"/>
</dbReference>
<feature type="binding site" evidence="7">
    <location>
        <position position="276"/>
    </location>
    <ligand>
        <name>substrate</name>
    </ligand>
</feature>
<feature type="binding site" evidence="7">
    <location>
        <begin position="311"/>
        <end position="312"/>
    </location>
    <ligand>
        <name>pyridoxal 5'-phosphate</name>
        <dbReference type="ChEBI" id="CHEBI:597326"/>
    </ligand>
</feature>
<evidence type="ECO:0000256" key="5">
    <source>
        <dbReference type="ARBA" id="ARBA00022756"/>
    </source>
</evidence>
<dbReference type="HAMAP" id="MF_00834">
    <property type="entry name" value="BioA"/>
    <property type="match status" value="1"/>
</dbReference>
<dbReference type="SUPFAM" id="SSF53383">
    <property type="entry name" value="PLP-dependent transferases"/>
    <property type="match status" value="1"/>
</dbReference>
<feature type="binding site" evidence="7">
    <location>
        <begin position="115"/>
        <end position="116"/>
    </location>
    <ligand>
        <name>pyridoxal 5'-phosphate</name>
        <dbReference type="ChEBI" id="CHEBI:597326"/>
    </ligand>
</feature>
<comment type="cofactor">
    <cofactor evidence="1 7">
        <name>pyridoxal 5'-phosphate</name>
        <dbReference type="ChEBI" id="CHEBI:597326"/>
    </cofactor>
</comment>
<sequence length="430" mass="44744">MVMTAEHVAAIDRAHLWHPYSPSPASMAALPIARASGVHLHTMDGRQLIDGMSSWWAACHGHGHPLLVAAAHEQIDAMSHVMFGGLTHEPAAALAAKLVELTDDALTRVFLSDSGSISVEVAIKMALQYQRGAGHPERSRLLTWRSGYHGDTFAAMSVCDPDGGMHALWSGTLAEQVFAPPPPVRGSSAEIRDAYLADFEALVGPDVAAVIIEPVVQGAGGMRFHDAELVAGVRRICDRHGVLLIADEIATGFGRTGELFVTSSVGVTPDILCVGKALTGGFMTLAATLTTAAVAGAIATPAGGGALMHGPTFMGNPLACAVALASLDLVGTGYWRESVPRIEGGLCDGLASLADLPHVADVRVLGAIGVVELREDCDMAAATEAALAAGVWLRPFGRLVYCMPPFISTTDQVARICRGLRAAVTACGKA</sequence>
<comment type="similarity">
    <text evidence="7">Belongs to the class-III pyridoxal-phosphate-dependent aminotransferase family. BioA subfamily.</text>
</comment>
<feature type="binding site" evidence="7">
    <location>
        <position position="148"/>
    </location>
    <ligand>
        <name>substrate</name>
    </ligand>
</feature>
<gene>
    <name evidence="7" type="primary">bioA</name>
    <name evidence="8" type="ORF">EDD41_1669</name>
</gene>
<dbReference type="AlphaFoldDB" id="A0A3N1ZUD5"/>
<feature type="binding site" evidence="7">
    <location>
        <position position="310"/>
    </location>
    <ligand>
        <name>substrate</name>
    </ligand>
</feature>
<proteinExistence type="inferred from homology"/>
<organism evidence="8 9">
    <name type="scientific">Luteococcus japonicus</name>
    <dbReference type="NCBI Taxonomy" id="33984"/>
    <lineage>
        <taxon>Bacteria</taxon>
        <taxon>Bacillati</taxon>
        <taxon>Actinomycetota</taxon>
        <taxon>Actinomycetes</taxon>
        <taxon>Propionibacteriales</taxon>
        <taxon>Propionibacteriaceae</taxon>
        <taxon>Luteococcus</taxon>
    </lineage>
</organism>
<evidence type="ECO:0000256" key="3">
    <source>
        <dbReference type="ARBA" id="ARBA00022679"/>
    </source>
</evidence>
<dbReference type="Proteomes" id="UP000275749">
    <property type="component" value="Unassembled WGS sequence"/>
</dbReference>
<protein>
    <recommendedName>
        <fullName evidence="7">Adenosylmethionine-8-amino-7-oxononanoate aminotransferase</fullName>
        <ecNumber evidence="7">2.6.1.62</ecNumber>
    </recommendedName>
    <alternativeName>
        <fullName evidence="7">7,8-diamino-pelargonic acid aminotransferase</fullName>
        <shortName evidence="7">DAPA AT</shortName>
        <shortName evidence="7">DAPA aminotransferase</shortName>
    </alternativeName>
    <alternativeName>
        <fullName evidence="7">7,8-diaminononanoate synthase</fullName>
        <shortName evidence="7">DANS</shortName>
    </alternativeName>
    <alternativeName>
        <fullName evidence="7">Diaminopelargonic acid synthase</fullName>
    </alternativeName>
</protein>
<dbReference type="GO" id="GO:0009102">
    <property type="term" value="P:biotin biosynthetic process"/>
    <property type="evidence" value="ECO:0007669"/>
    <property type="project" value="UniProtKB-UniRule"/>
</dbReference>
<dbReference type="CDD" id="cd00610">
    <property type="entry name" value="OAT_like"/>
    <property type="match status" value="1"/>
</dbReference>
<comment type="catalytic activity">
    <reaction evidence="7">
        <text>(8S)-8-amino-7-oxononanoate + S-adenosyl-L-methionine = S-adenosyl-4-methylsulfanyl-2-oxobutanoate + (7R,8S)-7,8-diammoniononanoate</text>
        <dbReference type="Rhea" id="RHEA:16861"/>
        <dbReference type="ChEBI" id="CHEBI:16490"/>
        <dbReference type="ChEBI" id="CHEBI:59789"/>
        <dbReference type="ChEBI" id="CHEBI:149468"/>
        <dbReference type="ChEBI" id="CHEBI:149469"/>
        <dbReference type="EC" id="2.6.1.62"/>
    </reaction>
</comment>
<evidence type="ECO:0000256" key="6">
    <source>
        <dbReference type="ARBA" id="ARBA00022898"/>
    </source>
</evidence>
<feature type="binding site" evidence="7">
    <location>
        <position position="55"/>
    </location>
    <ligand>
        <name>substrate</name>
    </ligand>
</feature>
<evidence type="ECO:0000313" key="9">
    <source>
        <dbReference type="Proteomes" id="UP000275749"/>
    </source>
</evidence>
<dbReference type="GO" id="GO:0030170">
    <property type="term" value="F:pyridoxal phosphate binding"/>
    <property type="evidence" value="ECO:0007669"/>
    <property type="project" value="UniProtKB-UniRule"/>
</dbReference>
<dbReference type="GO" id="GO:0005737">
    <property type="term" value="C:cytoplasm"/>
    <property type="evidence" value="ECO:0007669"/>
    <property type="project" value="UniProtKB-SubCell"/>
</dbReference>
<keyword evidence="2 7" id="KW-0032">Aminotransferase</keyword>
<keyword evidence="4 7" id="KW-0949">S-adenosyl-L-methionine</keyword>
<dbReference type="GO" id="GO:0004015">
    <property type="term" value="F:adenosylmethionine-8-amino-7-oxononanoate transaminase activity"/>
    <property type="evidence" value="ECO:0007669"/>
    <property type="project" value="UniProtKB-UniRule"/>
</dbReference>
<comment type="subunit">
    <text evidence="7">Homodimer.</text>
</comment>
<reference evidence="8 9" key="1">
    <citation type="submission" date="2018-11" db="EMBL/GenBank/DDBJ databases">
        <title>Sequencing the genomes of 1000 actinobacteria strains.</title>
        <authorList>
            <person name="Klenk H.-P."/>
        </authorList>
    </citation>
    <scope>NUCLEOTIDE SEQUENCE [LARGE SCALE GENOMIC DNA]</scope>
    <source>
        <strain evidence="8 9">DSM 10546</strain>
    </source>
</reference>
<dbReference type="InterPro" id="IPR015424">
    <property type="entry name" value="PyrdxlP-dep_Trfase"/>
</dbReference>
<comment type="caution">
    <text evidence="8">The sequence shown here is derived from an EMBL/GenBank/DDBJ whole genome shotgun (WGS) entry which is preliminary data.</text>
</comment>
<keyword evidence="7" id="KW-0963">Cytoplasm</keyword>
<comment type="subcellular location">
    <subcellularLocation>
        <location evidence="7">Cytoplasm</location>
    </subcellularLocation>
</comment>
<feature type="binding site" evidence="7">
    <location>
        <position position="394"/>
    </location>
    <ligand>
        <name>substrate</name>
    </ligand>
</feature>
<dbReference type="InterPro" id="IPR005815">
    <property type="entry name" value="BioA"/>
</dbReference>
<evidence type="ECO:0000256" key="7">
    <source>
        <dbReference type="HAMAP-Rule" id="MF_00834"/>
    </source>
</evidence>
<evidence type="ECO:0000256" key="2">
    <source>
        <dbReference type="ARBA" id="ARBA00022576"/>
    </source>
</evidence>
<dbReference type="Gene3D" id="3.90.1150.10">
    <property type="entry name" value="Aspartate Aminotransferase, domain 1"/>
    <property type="match status" value="1"/>
</dbReference>
<evidence type="ECO:0000256" key="1">
    <source>
        <dbReference type="ARBA" id="ARBA00001933"/>
    </source>
</evidence>
<dbReference type="EMBL" id="RKHG01000001">
    <property type="protein sequence ID" value="ROR54460.1"/>
    <property type="molecule type" value="Genomic_DNA"/>
</dbReference>
<dbReference type="EC" id="2.6.1.62" evidence="7"/>
<dbReference type="Gene3D" id="3.40.640.10">
    <property type="entry name" value="Type I PLP-dependent aspartate aminotransferase-like (Major domain)"/>
    <property type="match status" value="1"/>
</dbReference>
<feature type="site" description="Participates in the substrate recognition with KAPA and in a stacking interaction with the adenine ring of SAM" evidence="7">
    <location>
        <position position="20"/>
    </location>
</feature>
<keyword evidence="6 7" id="KW-0663">Pyridoxal phosphate</keyword>
<comment type="pathway">
    <text evidence="7">Cofactor biosynthesis; biotin biosynthesis; 7,8-diaminononanoate from 8-amino-7-oxononanoate (SAM route): step 1/1.</text>
</comment>
<dbReference type="FunFam" id="3.40.640.10:FF:000004">
    <property type="entry name" value="Acetylornithine aminotransferase"/>
    <property type="match status" value="1"/>
</dbReference>
<keyword evidence="5 7" id="KW-0093">Biotin biosynthesis</keyword>
<dbReference type="Pfam" id="PF00202">
    <property type="entry name" value="Aminotran_3"/>
    <property type="match status" value="1"/>
</dbReference>
<feature type="modified residue" description="N6-(pyridoxal phosphate)lysine" evidence="7">
    <location>
        <position position="276"/>
    </location>
</feature>
<dbReference type="NCBIfam" id="NF004624">
    <property type="entry name" value="PRK05964.1"/>
    <property type="match status" value="1"/>
</dbReference>
<dbReference type="NCBIfam" id="TIGR00508">
    <property type="entry name" value="bioA"/>
    <property type="match status" value="1"/>
</dbReference>
<comment type="function">
    <text evidence="7">Catalyzes the transfer of the alpha-amino group from S-adenosyl-L-methionine (SAM) to 7-keto-8-aminopelargonic acid (KAPA) to form 7,8-diaminopelargonic acid (DAPA). It is the only aminotransferase known to utilize SAM as an amino donor.</text>
</comment>
<dbReference type="InterPro" id="IPR015422">
    <property type="entry name" value="PyrdxlP-dep_Trfase_small"/>
</dbReference>
<dbReference type="PANTHER" id="PTHR42684:SF17">
    <property type="entry name" value="ADENOSYLMETHIONINE-8-AMINO-7-OXONONANOATE AMINOTRANSFERASE"/>
    <property type="match status" value="1"/>
</dbReference>